<sequence>MDALATALPALGDAWALILQPAVLGYLVLGVVMGLAVGVFPGLGGIAGLSLLLPFMFGMDPVMGLALMIGMVAVVPTSDTFASVLMGIPGSSASQATVLDGFPLAKKGQAARALAAAFTSSLFGGLVGALFLTLFILVARPIVLAFGLPEMLMITILGLSMVAVLAGRVALKGLAAAGLGLMIGTIGEADAGGSLRMATYDIPYLTDGLQLVIVGLGVFAVPEIVSLLRQDRSIAKDASLGAGWMDGVRDWMENKWLSVRCSLIGVLVGIIPGLGGSVVDWIAYGHAVQTTKDKSNFGKGEIRGVIGPESSNNAKEGGGLVPTLLFGIPGSGSMAIFIGAIALLGSGDIEVGPSMLRDNLDITYSIVWLLALANVVGTLLCIAASGGIARLTTIRFTYLAPFLFMLISFAAFQSGQNFEDLLALLAIGLIGIFLRRFDWSRPAFLIGFVLSNPVEKFSNQAFQIASFRFRKSFEEGMDYIFSPIVIILLIVTVVSVVLGIRQAKSIMAEGDVQSGSKRAPVVFLLIIMAYLVTALVNAHMIPDYNLTDKIVPLVVGGIALFCCAIMLVQMMLRPEGNVIFADKEVSGEDAEAPYGLWSTLAWFGGLILGTFFVGFILALLAFLLSFLRLRARAGWAKTLILTACGIAFMCLMAGALNRDFPPGLLQDVTNLPWPLN</sequence>
<gene>
    <name evidence="3" type="ORF">SAMN05421688_3117</name>
</gene>
<proteinExistence type="predicted"/>
<feature type="transmembrane region" description="Helical" evidence="1">
    <location>
        <begin position="26"/>
        <end position="53"/>
    </location>
</feature>
<feature type="transmembrane region" description="Helical" evidence="1">
    <location>
        <begin position="324"/>
        <end position="346"/>
    </location>
</feature>
<feature type="transmembrane region" description="Helical" evidence="1">
    <location>
        <begin position="151"/>
        <end position="171"/>
    </location>
</feature>
<feature type="domain" description="DUF112" evidence="2">
    <location>
        <begin position="24"/>
        <end position="445"/>
    </location>
</feature>
<dbReference type="AlphaFoldDB" id="A0A1I0YID8"/>
<keyword evidence="1" id="KW-0812">Transmembrane</keyword>
<feature type="transmembrane region" description="Helical" evidence="1">
    <location>
        <begin position="396"/>
        <end position="415"/>
    </location>
</feature>
<evidence type="ECO:0000256" key="1">
    <source>
        <dbReference type="SAM" id="Phobius"/>
    </source>
</evidence>
<feature type="transmembrane region" description="Helical" evidence="1">
    <location>
        <begin position="209"/>
        <end position="228"/>
    </location>
</feature>
<name>A0A1I0YID8_9RHOB</name>
<protein>
    <submittedName>
        <fullName evidence="3">TctA family transporter</fullName>
    </submittedName>
</protein>
<dbReference type="EMBL" id="FOJU01000005">
    <property type="protein sequence ID" value="SFB12922.1"/>
    <property type="molecule type" value="Genomic_DNA"/>
</dbReference>
<feature type="transmembrane region" description="Helical" evidence="1">
    <location>
        <begin position="366"/>
        <end position="389"/>
    </location>
</feature>
<dbReference type="InterPro" id="IPR002823">
    <property type="entry name" value="DUF112_TM"/>
</dbReference>
<feature type="transmembrane region" description="Helical" evidence="1">
    <location>
        <begin position="639"/>
        <end position="656"/>
    </location>
</feature>
<reference evidence="3 4" key="1">
    <citation type="submission" date="2016-10" db="EMBL/GenBank/DDBJ databases">
        <authorList>
            <person name="de Groot N.N."/>
        </authorList>
    </citation>
    <scope>NUCLEOTIDE SEQUENCE [LARGE SCALE GENOMIC DNA]</scope>
    <source>
        <strain evidence="3 4">DSM 29316</strain>
    </source>
</reference>
<keyword evidence="1" id="KW-1133">Transmembrane helix</keyword>
<dbReference type="RefSeq" id="WP_092066523.1">
    <property type="nucleotide sequence ID" value="NZ_FOJU01000005.1"/>
</dbReference>
<feature type="transmembrane region" description="Helical" evidence="1">
    <location>
        <begin position="520"/>
        <end position="538"/>
    </location>
</feature>
<evidence type="ECO:0000313" key="4">
    <source>
        <dbReference type="Proteomes" id="UP000198796"/>
    </source>
</evidence>
<dbReference type="Pfam" id="PF01970">
    <property type="entry name" value="TctA"/>
    <property type="match status" value="1"/>
</dbReference>
<dbReference type="PANTHER" id="PTHR35342:SF5">
    <property type="entry name" value="TRICARBOXYLIC TRANSPORT PROTEIN"/>
    <property type="match status" value="1"/>
</dbReference>
<keyword evidence="1" id="KW-0472">Membrane</keyword>
<feature type="transmembrane region" description="Helical" evidence="1">
    <location>
        <begin position="550"/>
        <end position="572"/>
    </location>
</feature>
<dbReference type="PANTHER" id="PTHR35342">
    <property type="entry name" value="TRICARBOXYLIC TRANSPORT PROTEIN"/>
    <property type="match status" value="1"/>
</dbReference>
<keyword evidence="4" id="KW-1185">Reference proteome</keyword>
<feature type="transmembrane region" description="Helical" evidence="1">
    <location>
        <begin position="479"/>
        <end position="500"/>
    </location>
</feature>
<feature type="transmembrane region" description="Helical" evidence="1">
    <location>
        <begin position="65"/>
        <end position="90"/>
    </location>
</feature>
<feature type="transmembrane region" description="Helical" evidence="1">
    <location>
        <begin position="110"/>
        <end position="139"/>
    </location>
</feature>
<feature type="transmembrane region" description="Helical" evidence="1">
    <location>
        <begin position="600"/>
        <end position="627"/>
    </location>
</feature>
<accession>A0A1I0YID8</accession>
<evidence type="ECO:0000259" key="2">
    <source>
        <dbReference type="Pfam" id="PF01970"/>
    </source>
</evidence>
<dbReference type="Proteomes" id="UP000198796">
    <property type="component" value="Unassembled WGS sequence"/>
</dbReference>
<evidence type="ECO:0000313" key="3">
    <source>
        <dbReference type="EMBL" id="SFB12922.1"/>
    </source>
</evidence>
<dbReference type="STRING" id="871651.SAMN05421688_3117"/>
<organism evidence="3 4">
    <name type="scientific">Poseidonocella pacifica</name>
    <dbReference type="NCBI Taxonomy" id="871651"/>
    <lineage>
        <taxon>Bacteria</taxon>
        <taxon>Pseudomonadati</taxon>
        <taxon>Pseudomonadota</taxon>
        <taxon>Alphaproteobacteria</taxon>
        <taxon>Rhodobacterales</taxon>
        <taxon>Roseobacteraceae</taxon>
        <taxon>Poseidonocella</taxon>
    </lineage>
</organism>
<dbReference type="OrthoDB" id="9791872at2"/>